<dbReference type="PANTHER" id="PTHR28155:SF1">
    <property type="entry name" value="DNA-DIRECTED RNA POLYMERASE I SUBUNIT RPA34.5-DOMAIN-CONTAINING PROTEIN"/>
    <property type="match status" value="1"/>
</dbReference>
<feature type="compositionally biased region" description="Low complexity" evidence="1">
    <location>
        <begin position="305"/>
        <end position="321"/>
    </location>
</feature>
<dbReference type="AlphaFoldDB" id="A0A7D8UTE0"/>
<keyword evidence="3" id="KW-1185">Reference proteome</keyword>
<feature type="compositionally biased region" description="Acidic residues" evidence="1">
    <location>
        <begin position="82"/>
        <end position="102"/>
    </location>
</feature>
<comment type="caution">
    <text evidence="2">The sequence shown here is derived from an EMBL/GenBank/DDBJ whole genome shotgun (WGS) entry which is preliminary data.</text>
</comment>
<dbReference type="GO" id="GO:0006360">
    <property type="term" value="P:transcription by RNA polymerase I"/>
    <property type="evidence" value="ECO:0007669"/>
    <property type="project" value="InterPro"/>
</dbReference>
<feature type="region of interest" description="Disordered" evidence="1">
    <location>
        <begin position="1"/>
        <end position="146"/>
    </location>
</feature>
<dbReference type="InterPro" id="IPR013240">
    <property type="entry name" value="DNA-dir_RNA_pol1_su_RPA34"/>
</dbReference>
<organism evidence="2 3">
    <name type="scientific">Lachnellula cervina</name>
    <dbReference type="NCBI Taxonomy" id="1316786"/>
    <lineage>
        <taxon>Eukaryota</taxon>
        <taxon>Fungi</taxon>
        <taxon>Dikarya</taxon>
        <taxon>Ascomycota</taxon>
        <taxon>Pezizomycotina</taxon>
        <taxon>Leotiomycetes</taxon>
        <taxon>Helotiales</taxon>
        <taxon>Lachnaceae</taxon>
        <taxon>Lachnellula</taxon>
    </lineage>
</organism>
<reference evidence="2 3" key="1">
    <citation type="submission" date="2018-05" db="EMBL/GenBank/DDBJ databases">
        <title>Whole genome sequencing for identification of molecular markers to develop diagnostic detection tools for the regulated plant pathogen Lachnellula willkommii.</title>
        <authorList>
            <person name="Giroux E."/>
            <person name="Bilodeau G."/>
        </authorList>
    </citation>
    <scope>NUCLEOTIDE SEQUENCE [LARGE SCALE GENOMIC DNA]</scope>
    <source>
        <strain evidence="2 3">CBS 625.97</strain>
    </source>
</reference>
<accession>A0A7D8UTE0</accession>
<feature type="compositionally biased region" description="Polar residues" evidence="1">
    <location>
        <begin position="406"/>
        <end position="422"/>
    </location>
</feature>
<dbReference type="Gene3D" id="6.20.250.70">
    <property type="match status" value="1"/>
</dbReference>
<evidence type="ECO:0000313" key="3">
    <source>
        <dbReference type="Proteomes" id="UP000481288"/>
    </source>
</evidence>
<dbReference type="Proteomes" id="UP000481288">
    <property type="component" value="Unassembled WGS sequence"/>
</dbReference>
<evidence type="ECO:0000256" key="1">
    <source>
        <dbReference type="SAM" id="MobiDB-lite"/>
    </source>
</evidence>
<dbReference type="OrthoDB" id="76224at2759"/>
<feature type="region of interest" description="Disordered" evidence="1">
    <location>
        <begin position="264"/>
        <end position="543"/>
    </location>
</feature>
<proteinExistence type="predicted"/>
<protein>
    <recommendedName>
        <fullName evidence="4">DNA-directed RNA polymerase I subunit RPA34.5</fullName>
    </recommendedName>
</protein>
<feature type="compositionally biased region" description="Basic and acidic residues" evidence="1">
    <location>
        <begin position="530"/>
        <end position="543"/>
    </location>
</feature>
<sequence>MPSLNAMNKVAKVKKAAVPKKLEKIPTATSAALSSEFVEESDEESDGKQSESEDESLPENPIDALPKSNGKLLAPDGSESSSENESESEGSQEESGDDDEEEPSKQDLQPVKAVKKPSKEPASKTATIQPPPPYKAPAGFESSSIDGTSQAATTFKKSSLEGKQIWYFTAPASVPISSVKKMSLSAVEDGKKVCSHNNYDYGFIKDIAEDKTYTKIMVPNSSDDGYQTGALLILVPAADFVIVRKPIDQILHLQQIIRIPGMDGSSATSSKATVPAKKPVRPQPKGLKMRFLPIGFGTGNPGKIGSDSNSVDGSSTGSVSDSDNEEGASKGFKKPASIASSSDEESDQEMTEAPPLPKPKVSKAPSSSTPLKRKHSEGGGEKKSKHSSSKPAPHIDDRQLKRQKTKQNGSQEDKASASTKTVTPIPPPKSLLKTSDTPKSILKKPTQGPASSPPRPSESTHSNLPPPSASAPPVSNGSEAKVKKSKHKHRDRDSKFPTAPGKELSIKELTKATDPSLTSEERRKKMKKLKREESSQESQEKRK</sequence>
<evidence type="ECO:0000313" key="2">
    <source>
        <dbReference type="EMBL" id="TVY55559.1"/>
    </source>
</evidence>
<dbReference type="EMBL" id="QGMG01000229">
    <property type="protein sequence ID" value="TVY55559.1"/>
    <property type="molecule type" value="Genomic_DNA"/>
</dbReference>
<name>A0A7D8UTE0_9HELO</name>
<dbReference type="Pfam" id="PF08208">
    <property type="entry name" value="RNA_polI_A34"/>
    <property type="match status" value="1"/>
</dbReference>
<gene>
    <name evidence="2" type="ORF">LCER1_G003591</name>
</gene>
<dbReference type="InterPro" id="IPR053263">
    <property type="entry name" value="Euk_RPA34_RNAP_subunit"/>
</dbReference>
<dbReference type="PANTHER" id="PTHR28155">
    <property type="entry name" value="ACR243WP"/>
    <property type="match status" value="1"/>
</dbReference>
<evidence type="ECO:0008006" key="4">
    <source>
        <dbReference type="Google" id="ProtNLM"/>
    </source>
</evidence>